<keyword evidence="8" id="KW-0505">Motor protein</keyword>
<comment type="caution">
    <text evidence="11">The sequence shown here is derived from an EMBL/GenBank/DDBJ whole genome shotgun (WGS) entry which is preliminary data.</text>
</comment>
<dbReference type="AlphaFoldDB" id="A0A938B3G8"/>
<dbReference type="GO" id="GO:0007018">
    <property type="term" value="P:microtubule-based movement"/>
    <property type="evidence" value="ECO:0007669"/>
    <property type="project" value="TreeGrafter"/>
</dbReference>
<proteinExistence type="inferred from homology"/>
<dbReference type="InterPro" id="IPR019734">
    <property type="entry name" value="TPR_rpt"/>
</dbReference>
<feature type="repeat" description="TPR" evidence="10">
    <location>
        <begin position="123"/>
        <end position="156"/>
    </location>
</feature>
<evidence type="ECO:0000256" key="2">
    <source>
        <dbReference type="ARBA" id="ARBA00009622"/>
    </source>
</evidence>
<name>A0A938B3G8_UNCTE</name>
<comment type="similarity">
    <text evidence="2">Belongs to the kinesin light chain family.</text>
</comment>
<feature type="non-terminal residue" evidence="11">
    <location>
        <position position="193"/>
    </location>
</feature>
<evidence type="ECO:0000313" key="11">
    <source>
        <dbReference type="EMBL" id="MBM3225316.1"/>
    </source>
</evidence>
<dbReference type="SMART" id="SM00028">
    <property type="entry name" value="TPR"/>
    <property type="match status" value="3"/>
</dbReference>
<dbReference type="Pfam" id="PF13424">
    <property type="entry name" value="TPR_12"/>
    <property type="match status" value="2"/>
</dbReference>
<dbReference type="PANTHER" id="PTHR45783:SF3">
    <property type="entry name" value="KINESIN LIGHT CHAIN"/>
    <property type="match status" value="1"/>
</dbReference>
<dbReference type="GO" id="GO:0005874">
    <property type="term" value="C:microtubule"/>
    <property type="evidence" value="ECO:0007669"/>
    <property type="project" value="UniProtKB-KW"/>
</dbReference>
<dbReference type="PROSITE" id="PS50293">
    <property type="entry name" value="TPR_REGION"/>
    <property type="match status" value="1"/>
</dbReference>
<dbReference type="PANTHER" id="PTHR45783">
    <property type="entry name" value="KINESIN LIGHT CHAIN"/>
    <property type="match status" value="1"/>
</dbReference>
<dbReference type="GO" id="GO:0005737">
    <property type="term" value="C:cytoplasm"/>
    <property type="evidence" value="ECO:0007669"/>
    <property type="project" value="TreeGrafter"/>
</dbReference>
<evidence type="ECO:0000256" key="6">
    <source>
        <dbReference type="ARBA" id="ARBA00022803"/>
    </source>
</evidence>
<evidence type="ECO:0000256" key="5">
    <source>
        <dbReference type="ARBA" id="ARBA00022737"/>
    </source>
</evidence>
<accession>A0A938B3G8</accession>
<dbReference type="Proteomes" id="UP000712673">
    <property type="component" value="Unassembled WGS sequence"/>
</dbReference>
<dbReference type="GO" id="GO:0019894">
    <property type="term" value="F:kinesin binding"/>
    <property type="evidence" value="ECO:0007669"/>
    <property type="project" value="TreeGrafter"/>
</dbReference>
<gene>
    <name evidence="11" type="ORF">FJZ47_16145</name>
</gene>
<keyword evidence="9" id="KW-0206">Cytoskeleton</keyword>
<dbReference type="SUPFAM" id="SSF48452">
    <property type="entry name" value="TPR-like"/>
    <property type="match status" value="1"/>
</dbReference>
<keyword evidence="7" id="KW-0175">Coiled coil</keyword>
<evidence type="ECO:0000256" key="8">
    <source>
        <dbReference type="ARBA" id="ARBA00023175"/>
    </source>
</evidence>
<dbReference type="PROSITE" id="PS50005">
    <property type="entry name" value="TPR"/>
    <property type="match status" value="1"/>
</dbReference>
<dbReference type="EMBL" id="VGLS01000540">
    <property type="protein sequence ID" value="MBM3225316.1"/>
    <property type="molecule type" value="Genomic_DNA"/>
</dbReference>
<organism evidence="11 12">
    <name type="scientific">Tectimicrobiota bacterium</name>
    <dbReference type="NCBI Taxonomy" id="2528274"/>
    <lineage>
        <taxon>Bacteria</taxon>
        <taxon>Pseudomonadati</taxon>
        <taxon>Nitrospinota/Tectimicrobiota group</taxon>
        <taxon>Candidatus Tectimicrobiota</taxon>
    </lineage>
</organism>
<protein>
    <submittedName>
        <fullName evidence="11">Tetratricopeptide repeat protein</fullName>
    </submittedName>
</protein>
<reference evidence="11" key="1">
    <citation type="submission" date="2019-03" db="EMBL/GenBank/DDBJ databases">
        <title>Lake Tanganyika Metagenome-Assembled Genomes (MAGs).</title>
        <authorList>
            <person name="Tran P."/>
        </authorList>
    </citation>
    <scope>NUCLEOTIDE SEQUENCE</scope>
    <source>
        <strain evidence="11">K_DeepCast_65m_m2_066</strain>
    </source>
</reference>
<evidence type="ECO:0000256" key="1">
    <source>
        <dbReference type="ARBA" id="ARBA00004245"/>
    </source>
</evidence>
<dbReference type="Gene3D" id="1.25.40.10">
    <property type="entry name" value="Tetratricopeptide repeat domain"/>
    <property type="match status" value="1"/>
</dbReference>
<dbReference type="InterPro" id="IPR011990">
    <property type="entry name" value="TPR-like_helical_dom_sf"/>
</dbReference>
<keyword evidence="3" id="KW-0963">Cytoplasm</keyword>
<keyword evidence="4" id="KW-0493">Microtubule</keyword>
<keyword evidence="6 10" id="KW-0802">TPR repeat</keyword>
<evidence type="ECO:0000256" key="3">
    <source>
        <dbReference type="ARBA" id="ARBA00022490"/>
    </source>
</evidence>
<keyword evidence="5" id="KW-0677">Repeat</keyword>
<dbReference type="GO" id="GO:0005871">
    <property type="term" value="C:kinesin complex"/>
    <property type="evidence" value="ECO:0007669"/>
    <property type="project" value="InterPro"/>
</dbReference>
<evidence type="ECO:0000256" key="7">
    <source>
        <dbReference type="ARBA" id="ARBA00023054"/>
    </source>
</evidence>
<evidence type="ECO:0000313" key="12">
    <source>
        <dbReference type="Proteomes" id="UP000712673"/>
    </source>
</evidence>
<dbReference type="InterPro" id="IPR002151">
    <property type="entry name" value="Kinesin_light"/>
</dbReference>
<evidence type="ECO:0000256" key="9">
    <source>
        <dbReference type="ARBA" id="ARBA00023212"/>
    </source>
</evidence>
<sequence length="193" mass="21815">MHAVELCDMSGITQKSAWGFLALWCLLGWPLHVEAQKTAWEKYQRTGVQAYKQGRYAEAEKQLTAALEEAERSGLSDQRLSIPLTTLALVYSAQNHVDKAEPLYQRILALRERSLGPEHLEVAAALDNLAEVYEVQGQYLQAQTLYWRALQIREKMLRPTHPGIASSLDNLASVYEAQSLFAEAEPLYQRALQ</sequence>
<evidence type="ECO:0000256" key="10">
    <source>
        <dbReference type="PROSITE-ProRule" id="PRU00339"/>
    </source>
</evidence>
<evidence type="ECO:0000256" key="4">
    <source>
        <dbReference type="ARBA" id="ARBA00022701"/>
    </source>
</evidence>
<comment type="subcellular location">
    <subcellularLocation>
        <location evidence="1">Cytoplasm</location>
        <location evidence="1">Cytoskeleton</location>
    </subcellularLocation>
</comment>